<evidence type="ECO:0000259" key="5">
    <source>
        <dbReference type="Pfam" id="PF01266"/>
    </source>
</evidence>
<dbReference type="InterPro" id="IPR036188">
    <property type="entry name" value="FAD/NAD-bd_sf"/>
</dbReference>
<dbReference type="Pfam" id="PF01266">
    <property type="entry name" value="DAO"/>
    <property type="match status" value="1"/>
</dbReference>
<feature type="non-terminal residue" evidence="6">
    <location>
        <position position="1"/>
    </location>
</feature>
<evidence type="ECO:0000256" key="2">
    <source>
        <dbReference type="ARBA" id="ARBA00022630"/>
    </source>
</evidence>
<dbReference type="SUPFAM" id="SSF51905">
    <property type="entry name" value="FAD/NAD(P)-binding domain"/>
    <property type="match status" value="1"/>
</dbReference>
<dbReference type="Gene3D" id="3.50.50.60">
    <property type="entry name" value="FAD/NAD(P)-binding domain"/>
    <property type="match status" value="1"/>
</dbReference>
<dbReference type="GO" id="GO:0050660">
    <property type="term" value="F:flavin adenine dinucleotide binding"/>
    <property type="evidence" value="ECO:0007669"/>
    <property type="project" value="InterPro"/>
</dbReference>
<keyword evidence="4" id="KW-0560">Oxidoreductase</keyword>
<keyword evidence="2" id="KW-0285">Flavoprotein</keyword>
<organism evidence="6">
    <name type="scientific">marine metagenome</name>
    <dbReference type="NCBI Taxonomy" id="408172"/>
    <lineage>
        <taxon>unclassified sequences</taxon>
        <taxon>metagenomes</taxon>
        <taxon>ecological metagenomes</taxon>
    </lineage>
</organism>
<keyword evidence="3" id="KW-0274">FAD</keyword>
<proteinExistence type="predicted"/>
<dbReference type="PANTHER" id="PTHR10961">
    <property type="entry name" value="PEROXISOMAL SARCOSINE OXIDASE"/>
    <property type="match status" value="1"/>
</dbReference>
<dbReference type="AlphaFoldDB" id="A0A381TCX1"/>
<evidence type="ECO:0000313" key="6">
    <source>
        <dbReference type="EMBL" id="SVA14005.1"/>
    </source>
</evidence>
<dbReference type="GO" id="GO:0008115">
    <property type="term" value="F:sarcosine oxidase activity"/>
    <property type="evidence" value="ECO:0007669"/>
    <property type="project" value="TreeGrafter"/>
</dbReference>
<protein>
    <recommendedName>
        <fullName evidence="5">FAD dependent oxidoreductase domain-containing protein</fullName>
    </recommendedName>
</protein>
<gene>
    <name evidence="6" type="ORF">METZ01_LOCUS66859</name>
</gene>
<sequence length="328" mass="36595">MDKLNRRRFLEFSGGNLGLLALARKRLEASEPLKSINHRQAANASTFDVAVIGAGAFGGWAALYLREMGLSVALIDAYGPGNARAASGGETRQIRAGYGEREIYTRWVLEAFKRWEARQEEWGGLPLFYRTGQLSLYREGGSRSFRATQTVLTKLGVENEVIEHDEVARQYPQFNLDGIDFGYYLPSTGVLMARRGCFAVAEDFQRKGGEFILAKAKLGRQSGRQLQEITLSTGQTIAAENFVFACGPWLPKVLPNPMKDRLVTPRRATFWYGVPPDDNRFSHPNCPNFSMAGVYGFPSIEGRGLKFATVYDSIPFDPDTDERLVTEN</sequence>
<feature type="domain" description="FAD dependent oxidoreductase" evidence="5">
    <location>
        <begin position="48"/>
        <end position="318"/>
    </location>
</feature>
<evidence type="ECO:0000256" key="3">
    <source>
        <dbReference type="ARBA" id="ARBA00022827"/>
    </source>
</evidence>
<reference evidence="6" key="1">
    <citation type="submission" date="2018-05" db="EMBL/GenBank/DDBJ databases">
        <authorList>
            <person name="Lanie J.A."/>
            <person name="Ng W.-L."/>
            <person name="Kazmierczak K.M."/>
            <person name="Andrzejewski T.M."/>
            <person name="Davidsen T.M."/>
            <person name="Wayne K.J."/>
            <person name="Tettelin H."/>
            <person name="Glass J.I."/>
            <person name="Rusch D."/>
            <person name="Podicherti R."/>
            <person name="Tsui H.-C.T."/>
            <person name="Winkler M.E."/>
        </authorList>
    </citation>
    <scope>NUCLEOTIDE SEQUENCE</scope>
</reference>
<dbReference type="Gene3D" id="3.30.9.10">
    <property type="entry name" value="D-Amino Acid Oxidase, subunit A, domain 2"/>
    <property type="match status" value="1"/>
</dbReference>
<dbReference type="EMBL" id="UINC01004394">
    <property type="protein sequence ID" value="SVA14005.1"/>
    <property type="molecule type" value="Genomic_DNA"/>
</dbReference>
<dbReference type="InterPro" id="IPR045170">
    <property type="entry name" value="MTOX"/>
</dbReference>
<accession>A0A381TCX1</accession>
<feature type="non-terminal residue" evidence="6">
    <location>
        <position position="328"/>
    </location>
</feature>
<comment type="cofactor">
    <cofactor evidence="1">
        <name>FAD</name>
        <dbReference type="ChEBI" id="CHEBI:57692"/>
    </cofactor>
</comment>
<name>A0A381TCX1_9ZZZZ</name>
<dbReference type="PANTHER" id="PTHR10961:SF46">
    <property type="entry name" value="PEROXISOMAL SARCOSINE OXIDASE"/>
    <property type="match status" value="1"/>
</dbReference>
<evidence type="ECO:0000256" key="1">
    <source>
        <dbReference type="ARBA" id="ARBA00001974"/>
    </source>
</evidence>
<dbReference type="InterPro" id="IPR006076">
    <property type="entry name" value="FAD-dep_OxRdtase"/>
</dbReference>
<evidence type="ECO:0000256" key="4">
    <source>
        <dbReference type="ARBA" id="ARBA00023002"/>
    </source>
</evidence>